<evidence type="ECO:0000256" key="1">
    <source>
        <dbReference type="ARBA" id="ARBA00008427"/>
    </source>
</evidence>
<keyword evidence="2 5" id="KW-0689">Ribosomal protein</keyword>
<evidence type="ECO:0000256" key="5">
    <source>
        <dbReference type="HAMAP-Rule" id="MF_00369"/>
    </source>
</evidence>
<dbReference type="PROSITE" id="PS01171">
    <property type="entry name" value="RIBOSOMAL_L21E"/>
    <property type="match status" value="1"/>
</dbReference>
<evidence type="ECO:0000256" key="3">
    <source>
        <dbReference type="ARBA" id="ARBA00023274"/>
    </source>
</evidence>
<evidence type="ECO:0000313" key="7">
    <source>
        <dbReference type="Proteomes" id="UP000186851"/>
    </source>
</evidence>
<evidence type="ECO:0000313" key="6">
    <source>
        <dbReference type="EMBL" id="WEU39659.1"/>
    </source>
</evidence>
<dbReference type="KEGG" id="oyw:OdinLCB4_004010"/>
<dbReference type="Pfam" id="PF01157">
    <property type="entry name" value="Ribosomal_L21e"/>
    <property type="match status" value="1"/>
</dbReference>
<dbReference type="FunFam" id="2.30.30.70:FF:000001">
    <property type="entry name" value="60S ribosomal protein L21"/>
    <property type="match status" value="1"/>
</dbReference>
<dbReference type="GO" id="GO:0005840">
    <property type="term" value="C:ribosome"/>
    <property type="evidence" value="ECO:0007669"/>
    <property type="project" value="UniProtKB-KW"/>
</dbReference>
<organism evidence="6 7">
    <name type="scientific">Odinarchaeota yellowstonii (strain LCB_4)</name>
    <dbReference type="NCBI Taxonomy" id="1841599"/>
    <lineage>
        <taxon>Archaea</taxon>
        <taxon>Promethearchaeati</taxon>
        <taxon>Candidatus Odinarchaeota</taxon>
        <taxon>Candidatus Odinarchaeia</taxon>
        <taxon>Candidatus Odinarchaeales</taxon>
        <taxon>Candidatus Odinarchaeaceae</taxon>
        <taxon>Candidatus Odinarchaeum</taxon>
    </lineage>
</organism>
<protein>
    <recommendedName>
        <fullName evidence="4 5">Large ribosomal subunit protein eL21</fullName>
    </recommendedName>
</protein>
<evidence type="ECO:0000256" key="4">
    <source>
        <dbReference type="ARBA" id="ARBA00035219"/>
    </source>
</evidence>
<keyword evidence="3 5" id="KW-0687">Ribonucleoprotein</keyword>
<reference evidence="6" key="2">
    <citation type="journal article" date="2022" name="Nat. Microbiol.">
        <title>A closed Candidatus Odinarchaeum chromosome exposes Asgard archaeal viruses.</title>
        <authorList>
            <person name="Tamarit D."/>
            <person name="Caceres E.F."/>
            <person name="Krupovic M."/>
            <person name="Nijland R."/>
            <person name="Eme L."/>
            <person name="Robinson N.P."/>
            <person name="Ettema T.J.G."/>
        </authorList>
    </citation>
    <scope>NUCLEOTIDE SEQUENCE</scope>
    <source>
        <strain evidence="6">LCB_4</strain>
    </source>
</reference>
<dbReference type="InterPro" id="IPR022856">
    <property type="entry name" value="Ribosomal_eL21_arc"/>
</dbReference>
<dbReference type="EMBL" id="CP091871">
    <property type="protein sequence ID" value="WEU39659.1"/>
    <property type="molecule type" value="Genomic_DNA"/>
</dbReference>
<accession>A0AAF0D0Y2</accession>
<dbReference type="InterPro" id="IPR001147">
    <property type="entry name" value="Ribosomal_eL21"/>
</dbReference>
<dbReference type="Proteomes" id="UP000186851">
    <property type="component" value="Chromosome"/>
</dbReference>
<comment type="similarity">
    <text evidence="1 5">Belongs to the eukaryotic ribosomal protein eL21 family.</text>
</comment>
<dbReference type="AlphaFoldDB" id="A0AAF0D0Y2"/>
<dbReference type="HAMAP" id="MF_00369">
    <property type="entry name" value="Ribosomal_eL21"/>
    <property type="match status" value="1"/>
</dbReference>
<evidence type="ECO:0000256" key="2">
    <source>
        <dbReference type="ARBA" id="ARBA00022980"/>
    </source>
</evidence>
<dbReference type="GO" id="GO:0006412">
    <property type="term" value="P:translation"/>
    <property type="evidence" value="ECO:0007669"/>
    <property type="project" value="UniProtKB-UniRule"/>
</dbReference>
<gene>
    <name evidence="5" type="primary">rpl21e</name>
    <name evidence="6" type="ORF">OdinLCB4_004010</name>
</gene>
<dbReference type="NCBIfam" id="NF003303">
    <property type="entry name" value="PRK04306.1"/>
    <property type="match status" value="1"/>
</dbReference>
<dbReference type="SUPFAM" id="SSF50104">
    <property type="entry name" value="Translation proteins SH3-like domain"/>
    <property type="match status" value="1"/>
</dbReference>
<dbReference type="GO" id="GO:1990904">
    <property type="term" value="C:ribonucleoprotein complex"/>
    <property type="evidence" value="ECO:0007669"/>
    <property type="project" value="UniProtKB-KW"/>
</dbReference>
<dbReference type="Gene3D" id="2.30.30.70">
    <property type="entry name" value="Ribosomal protein L21"/>
    <property type="match status" value="1"/>
</dbReference>
<dbReference type="InterPro" id="IPR008991">
    <property type="entry name" value="Translation_prot_SH3-like_sf"/>
</dbReference>
<dbReference type="GO" id="GO:0003735">
    <property type="term" value="F:structural constituent of ribosome"/>
    <property type="evidence" value="ECO:0007669"/>
    <property type="project" value="InterPro"/>
</dbReference>
<dbReference type="PANTHER" id="PTHR20981">
    <property type="entry name" value="60S RIBOSOMAL PROTEIN L21"/>
    <property type="match status" value="1"/>
</dbReference>
<reference evidence="6" key="1">
    <citation type="journal article" date="2017" name="Nature">
        <title>Asgard archaea illuminate the origin of eukaryotic cellular complexity.</title>
        <authorList>
            <person name="Zaremba-Niedzwiedzka K."/>
            <person name="Caceres E.F."/>
            <person name="Saw J.H."/>
            <person name="Backstrom D."/>
            <person name="Juzokaite L."/>
            <person name="Vancaester E."/>
            <person name="Seitz K.W."/>
            <person name="Anantharaman K."/>
            <person name="Starnawski P."/>
            <person name="Kjeldsen K.U."/>
            <person name="Scott M.B."/>
            <person name="Nunoura T."/>
            <person name="Banfield J.F."/>
            <person name="Schramm A."/>
            <person name="Baker B.J."/>
            <person name="Spang A."/>
            <person name="Ettema T.J.G."/>
        </authorList>
    </citation>
    <scope>NUCLEOTIDE SEQUENCE</scope>
    <source>
        <strain evidence="6">LCB_4</strain>
    </source>
</reference>
<name>A0AAF0D0Y2_ODILC</name>
<dbReference type="InterPro" id="IPR036948">
    <property type="entry name" value="Ribosomal_eL21_sf"/>
</dbReference>
<sequence>MVKRTKGYRNRTRKLFSKETRDKGMPPLSYLLKEYEPGDKVTIYINSTIHKGQPHRRYHGRTGTIIGRRGRAYLVSFNIGGKEKIVISRPEHIKSA</sequence>
<proteinExistence type="inferred from homology"/>
<dbReference type="InterPro" id="IPR018259">
    <property type="entry name" value="Ribosomal_eL21_CS"/>
</dbReference>